<evidence type="ECO:0000313" key="2">
    <source>
        <dbReference type="Proteomes" id="UP001230649"/>
    </source>
</evidence>
<gene>
    <name evidence="1" type="ORF">QFC20_007462</name>
</gene>
<accession>A0ACC2UZD5</accession>
<organism evidence="1 2">
    <name type="scientific">Naganishia adeliensis</name>
    <dbReference type="NCBI Taxonomy" id="92952"/>
    <lineage>
        <taxon>Eukaryota</taxon>
        <taxon>Fungi</taxon>
        <taxon>Dikarya</taxon>
        <taxon>Basidiomycota</taxon>
        <taxon>Agaricomycotina</taxon>
        <taxon>Tremellomycetes</taxon>
        <taxon>Filobasidiales</taxon>
        <taxon>Filobasidiaceae</taxon>
        <taxon>Naganishia</taxon>
    </lineage>
</organism>
<proteinExistence type="predicted"/>
<protein>
    <submittedName>
        <fullName evidence="1">Uncharacterized protein</fullName>
    </submittedName>
</protein>
<sequence length="318" mass="33548">MVFTGAPIAGEKERPDIAKRNNHESFHSLYAPSLPSYYPDYNRRISSVNPGMNQEPWSASPQPPYMTATTESSPSTTSQRLQPMSSHSSMALAAEARDGLRLDTSGRVLPTPIQTAGLAPPAGFTEPGGNISRKSSRSTLLFPHIPLSPSMNSMSSTGMQSIGRHSTGYGNTPHSGRRITLTMPMPLDPTTNMDGYLPHSRTSSVSEFGQMYGSPSSPASTNRRTRDSRRSLQPYHHGHLSPHFPSAGDELASIPGAVAPISSVAMHQNQSPLSTITAPSGGPSRSGSGSAGSTSGGGTSDSEALMISTAKGKQVDRS</sequence>
<dbReference type="Proteomes" id="UP001230649">
    <property type="component" value="Unassembled WGS sequence"/>
</dbReference>
<name>A0ACC2UZD5_9TREE</name>
<dbReference type="EMBL" id="JASBWS010000183">
    <property type="protein sequence ID" value="KAJ9092127.1"/>
    <property type="molecule type" value="Genomic_DNA"/>
</dbReference>
<reference evidence="1" key="1">
    <citation type="submission" date="2023-04" db="EMBL/GenBank/DDBJ databases">
        <title>Draft Genome sequencing of Naganishia species isolated from polar environments using Oxford Nanopore Technology.</title>
        <authorList>
            <person name="Leo P."/>
            <person name="Venkateswaran K."/>
        </authorList>
    </citation>
    <scope>NUCLEOTIDE SEQUENCE</scope>
    <source>
        <strain evidence="1">MNA-CCFEE 5262</strain>
    </source>
</reference>
<keyword evidence="2" id="KW-1185">Reference proteome</keyword>
<comment type="caution">
    <text evidence="1">The sequence shown here is derived from an EMBL/GenBank/DDBJ whole genome shotgun (WGS) entry which is preliminary data.</text>
</comment>
<evidence type="ECO:0000313" key="1">
    <source>
        <dbReference type="EMBL" id="KAJ9092127.1"/>
    </source>
</evidence>